<dbReference type="Proteomes" id="UP001267426">
    <property type="component" value="Unassembled WGS sequence"/>
</dbReference>
<feature type="transmembrane region" description="Helical" evidence="1">
    <location>
        <begin position="66"/>
        <end position="84"/>
    </location>
</feature>
<keyword evidence="3" id="KW-1185">Reference proteome</keyword>
<sequence>MTRHPLHVIRKPSGPPRRLTTLALRAVGLCALVLVLADPASASGGAAMPWDGPLQTIADALTGNTIRLVAVIALAAGGIIWAFTRNEEGVKRIAQAVMGLGVAIGAASFAATLGISGATL</sequence>
<gene>
    <name evidence="2" type="ORF">RM540_09195</name>
</gene>
<evidence type="ECO:0000313" key="2">
    <source>
        <dbReference type="EMBL" id="MDT0631919.1"/>
    </source>
</evidence>
<evidence type="ECO:0000256" key="1">
    <source>
        <dbReference type="SAM" id="Phobius"/>
    </source>
</evidence>
<dbReference type="Pfam" id="PF04956">
    <property type="entry name" value="TrbC"/>
    <property type="match status" value="1"/>
</dbReference>
<organism evidence="2 3">
    <name type="scientific">Rubrivirga litoralis</name>
    <dbReference type="NCBI Taxonomy" id="3075598"/>
    <lineage>
        <taxon>Bacteria</taxon>
        <taxon>Pseudomonadati</taxon>
        <taxon>Rhodothermota</taxon>
        <taxon>Rhodothermia</taxon>
        <taxon>Rhodothermales</taxon>
        <taxon>Rubricoccaceae</taxon>
        <taxon>Rubrivirga</taxon>
    </lineage>
</organism>
<dbReference type="EMBL" id="JAVRHT010000019">
    <property type="protein sequence ID" value="MDT0631919.1"/>
    <property type="molecule type" value="Genomic_DNA"/>
</dbReference>
<reference evidence="2 3" key="1">
    <citation type="submission" date="2023-09" db="EMBL/GenBank/DDBJ databases">
        <authorList>
            <person name="Rey-Velasco X."/>
        </authorList>
    </citation>
    <scope>NUCLEOTIDE SEQUENCE [LARGE SCALE GENOMIC DNA]</scope>
    <source>
        <strain evidence="2 3">F394</strain>
    </source>
</reference>
<proteinExistence type="predicted"/>
<evidence type="ECO:0000313" key="3">
    <source>
        <dbReference type="Proteomes" id="UP001267426"/>
    </source>
</evidence>
<comment type="caution">
    <text evidence="2">The sequence shown here is derived from an EMBL/GenBank/DDBJ whole genome shotgun (WGS) entry which is preliminary data.</text>
</comment>
<keyword evidence="1" id="KW-1133">Transmembrane helix</keyword>
<feature type="transmembrane region" description="Helical" evidence="1">
    <location>
        <begin position="96"/>
        <end position="118"/>
    </location>
</feature>
<accession>A0ABU3BRJ8</accession>
<keyword evidence="1" id="KW-0472">Membrane</keyword>
<name>A0ABU3BRJ8_9BACT</name>
<keyword evidence="1" id="KW-0812">Transmembrane</keyword>
<dbReference type="InterPro" id="IPR007039">
    <property type="entry name" value="TrbC/VirB2"/>
</dbReference>
<protein>
    <submittedName>
        <fullName evidence="2">TrbC/VirB2 family protein</fullName>
    </submittedName>
</protein>
<dbReference type="RefSeq" id="WP_311663345.1">
    <property type="nucleotide sequence ID" value="NZ_JAVRHT010000019.1"/>
</dbReference>